<accession>A0A0F9UTU1</accession>
<evidence type="ECO:0000313" key="1">
    <source>
        <dbReference type="EMBL" id="KKN64606.1"/>
    </source>
</evidence>
<name>A0A0F9UTU1_9ZZZZ</name>
<reference evidence="1" key="1">
    <citation type="journal article" date="2015" name="Nature">
        <title>Complex archaea that bridge the gap between prokaryotes and eukaryotes.</title>
        <authorList>
            <person name="Spang A."/>
            <person name="Saw J.H."/>
            <person name="Jorgensen S.L."/>
            <person name="Zaremba-Niedzwiedzka K."/>
            <person name="Martijn J."/>
            <person name="Lind A.E."/>
            <person name="van Eijk R."/>
            <person name="Schleper C."/>
            <person name="Guy L."/>
            <person name="Ettema T.J."/>
        </authorList>
    </citation>
    <scope>NUCLEOTIDE SEQUENCE</scope>
</reference>
<comment type="caution">
    <text evidence="1">The sequence shown here is derived from an EMBL/GenBank/DDBJ whole genome shotgun (WGS) entry which is preliminary data.</text>
</comment>
<sequence length="210" mass="21796">MLGKPNRLKSLLTIAATMVLIIGGATHAGPLNGHASAYFDGVTTWAGSTAFDSLTGVAGYVDWAVFGLGNFPFGDTGYTPPPDELVYAYQVFSTGTDSISAFQASLDNLANTVGSFTGLAGDATIATWLLPLKAEWQFAGITTGYNSEGLAFSSPKKPKEMFGIVVDGGAFAVVNPVPGPSGADVLEPMTLSLLAGGSVTLLLRGRRKRR</sequence>
<dbReference type="EMBL" id="LAZR01000549">
    <property type="protein sequence ID" value="KKN64606.1"/>
    <property type="molecule type" value="Genomic_DNA"/>
</dbReference>
<protein>
    <recommendedName>
        <fullName evidence="2">PEP-CTERM protein-sorting domain-containing protein</fullName>
    </recommendedName>
</protein>
<organism evidence="1">
    <name type="scientific">marine sediment metagenome</name>
    <dbReference type="NCBI Taxonomy" id="412755"/>
    <lineage>
        <taxon>unclassified sequences</taxon>
        <taxon>metagenomes</taxon>
        <taxon>ecological metagenomes</taxon>
    </lineage>
</organism>
<gene>
    <name evidence="1" type="ORF">LCGC14_0489830</name>
</gene>
<evidence type="ECO:0008006" key="2">
    <source>
        <dbReference type="Google" id="ProtNLM"/>
    </source>
</evidence>
<proteinExistence type="predicted"/>
<dbReference type="AlphaFoldDB" id="A0A0F9UTU1"/>